<gene>
    <name evidence="1" type="ORF">CPB84DRAFT_446990</name>
</gene>
<dbReference type="EMBL" id="JADNYJ010000198">
    <property type="protein sequence ID" value="KAF8875342.1"/>
    <property type="molecule type" value="Genomic_DNA"/>
</dbReference>
<evidence type="ECO:0000313" key="2">
    <source>
        <dbReference type="Proteomes" id="UP000724874"/>
    </source>
</evidence>
<dbReference type="Proteomes" id="UP000724874">
    <property type="component" value="Unassembled WGS sequence"/>
</dbReference>
<reference evidence="1" key="1">
    <citation type="submission" date="2020-11" db="EMBL/GenBank/DDBJ databases">
        <authorList>
            <consortium name="DOE Joint Genome Institute"/>
            <person name="Ahrendt S."/>
            <person name="Riley R."/>
            <person name="Andreopoulos W."/>
            <person name="LaButti K."/>
            <person name="Pangilinan J."/>
            <person name="Ruiz-duenas F.J."/>
            <person name="Barrasa J.M."/>
            <person name="Sanchez-Garcia M."/>
            <person name="Camarero S."/>
            <person name="Miyauchi S."/>
            <person name="Serrano A."/>
            <person name="Linde D."/>
            <person name="Babiker R."/>
            <person name="Drula E."/>
            <person name="Ayuso-Fernandez I."/>
            <person name="Pacheco R."/>
            <person name="Padilla G."/>
            <person name="Ferreira P."/>
            <person name="Barriuso J."/>
            <person name="Kellner H."/>
            <person name="Castanera R."/>
            <person name="Alfaro M."/>
            <person name="Ramirez L."/>
            <person name="Pisabarro A.G."/>
            <person name="Kuo A."/>
            <person name="Tritt A."/>
            <person name="Lipzen A."/>
            <person name="He G."/>
            <person name="Yan M."/>
            <person name="Ng V."/>
            <person name="Cullen D."/>
            <person name="Martin F."/>
            <person name="Rosso M.-N."/>
            <person name="Henrissat B."/>
            <person name="Hibbett D."/>
            <person name="Martinez A.T."/>
            <person name="Grigoriev I.V."/>
        </authorList>
    </citation>
    <scope>NUCLEOTIDE SEQUENCE</scope>
    <source>
        <strain evidence="1">AH 44721</strain>
    </source>
</reference>
<protein>
    <submittedName>
        <fullName evidence="1">Uncharacterized protein</fullName>
    </submittedName>
</protein>
<evidence type="ECO:0000313" key="1">
    <source>
        <dbReference type="EMBL" id="KAF8875342.1"/>
    </source>
</evidence>
<dbReference type="AlphaFoldDB" id="A0A9P5NAW8"/>
<comment type="caution">
    <text evidence="1">The sequence shown here is derived from an EMBL/GenBank/DDBJ whole genome shotgun (WGS) entry which is preliminary data.</text>
</comment>
<organism evidence="1 2">
    <name type="scientific">Gymnopilus junonius</name>
    <name type="common">Spectacular rustgill mushroom</name>
    <name type="synonym">Gymnopilus spectabilis subsp. junonius</name>
    <dbReference type="NCBI Taxonomy" id="109634"/>
    <lineage>
        <taxon>Eukaryota</taxon>
        <taxon>Fungi</taxon>
        <taxon>Dikarya</taxon>
        <taxon>Basidiomycota</taxon>
        <taxon>Agaricomycotina</taxon>
        <taxon>Agaricomycetes</taxon>
        <taxon>Agaricomycetidae</taxon>
        <taxon>Agaricales</taxon>
        <taxon>Agaricineae</taxon>
        <taxon>Hymenogastraceae</taxon>
        <taxon>Gymnopilus</taxon>
    </lineage>
</organism>
<name>A0A9P5NAW8_GYMJU</name>
<sequence length="220" mass="25007">MAVPFNEFSAFSPNHTMDDISASLYNALPLIQHSSARFDEQLASARLSRTEFFSELAPLFEEKGYTKQYAVCLVHRHFLLEEGERMVANNKSSAPTRDKSDNIIPERWLKTGEPFEYRVIDDVNPLSPPPSVDFFAKFKSVLDRFAIDVLGICAIPRDELPPGYWLLETQGIGERELLTNRVPFASDVKSTFHSSWVMEKGGTVLKYCYFPMHGCQVQCT</sequence>
<accession>A0A9P5NAW8</accession>
<dbReference type="OrthoDB" id="3049674at2759"/>
<proteinExistence type="predicted"/>
<keyword evidence="2" id="KW-1185">Reference proteome</keyword>